<accession>A0ABS9E173</accession>
<dbReference type="SUPFAM" id="SSF50022">
    <property type="entry name" value="ISP domain"/>
    <property type="match status" value="1"/>
</dbReference>
<evidence type="ECO:0000313" key="7">
    <source>
        <dbReference type="Proteomes" id="UP001521209"/>
    </source>
</evidence>
<keyword evidence="1" id="KW-0001">2Fe-2S</keyword>
<keyword evidence="7" id="KW-1185">Reference proteome</keyword>
<proteinExistence type="predicted"/>
<feature type="domain" description="Rieske" evidence="5">
    <location>
        <begin position="4"/>
        <end position="98"/>
    </location>
</feature>
<evidence type="ECO:0000313" key="6">
    <source>
        <dbReference type="EMBL" id="MCF3948750.1"/>
    </source>
</evidence>
<reference evidence="6 7" key="1">
    <citation type="submission" date="2022-01" db="EMBL/GenBank/DDBJ databases">
        <authorList>
            <person name="Won M."/>
            <person name="Kim S.-J."/>
            <person name="Kwon S.-W."/>
        </authorList>
    </citation>
    <scope>NUCLEOTIDE SEQUENCE [LARGE SCALE GENOMIC DNA]</scope>
    <source>
        <strain evidence="6 7">KCTC 23505</strain>
    </source>
</reference>
<organism evidence="6 7">
    <name type="scientific">Acidiphilium iwatense</name>
    <dbReference type="NCBI Taxonomy" id="768198"/>
    <lineage>
        <taxon>Bacteria</taxon>
        <taxon>Pseudomonadati</taxon>
        <taxon>Pseudomonadota</taxon>
        <taxon>Alphaproteobacteria</taxon>
        <taxon>Acetobacterales</taxon>
        <taxon>Acidocellaceae</taxon>
        <taxon>Acidiphilium</taxon>
    </lineage>
</organism>
<evidence type="ECO:0000256" key="2">
    <source>
        <dbReference type="ARBA" id="ARBA00022723"/>
    </source>
</evidence>
<dbReference type="EMBL" id="JAKGBZ010000077">
    <property type="protein sequence ID" value="MCF3948750.1"/>
    <property type="molecule type" value="Genomic_DNA"/>
</dbReference>
<keyword evidence="4" id="KW-0411">Iron-sulfur</keyword>
<dbReference type="RefSeq" id="WP_235706061.1">
    <property type="nucleotide sequence ID" value="NZ_JAKGBZ010000077.1"/>
</dbReference>
<evidence type="ECO:0000259" key="5">
    <source>
        <dbReference type="PROSITE" id="PS51296"/>
    </source>
</evidence>
<evidence type="ECO:0000256" key="1">
    <source>
        <dbReference type="ARBA" id="ARBA00022714"/>
    </source>
</evidence>
<keyword evidence="3" id="KW-0408">Iron</keyword>
<protein>
    <submittedName>
        <fullName evidence="6">Rieske 2Fe-2S domain-containing protein</fullName>
    </submittedName>
</protein>
<gene>
    <name evidence="6" type="ORF">L2A60_19020</name>
</gene>
<evidence type="ECO:0000256" key="4">
    <source>
        <dbReference type="ARBA" id="ARBA00023014"/>
    </source>
</evidence>
<keyword evidence="2" id="KW-0479">Metal-binding</keyword>
<sequence>MNWQFACNKAEIPEGGMKEMRIGEIPVLLLRAEGEVFAIPPLCPHMEEPLVNGMCDGTTLICIKHLWQWDLRDGSPAGDAEIGLLKYPLQEDADGGIQIMVETELRYEYQK</sequence>
<dbReference type="InterPro" id="IPR017941">
    <property type="entry name" value="Rieske_2Fe-2S"/>
</dbReference>
<dbReference type="Pfam" id="PF00355">
    <property type="entry name" value="Rieske"/>
    <property type="match status" value="1"/>
</dbReference>
<dbReference type="Gene3D" id="2.102.10.10">
    <property type="entry name" value="Rieske [2Fe-2S] iron-sulphur domain"/>
    <property type="match status" value="1"/>
</dbReference>
<dbReference type="InterPro" id="IPR036922">
    <property type="entry name" value="Rieske_2Fe-2S_sf"/>
</dbReference>
<evidence type="ECO:0000256" key="3">
    <source>
        <dbReference type="ARBA" id="ARBA00023004"/>
    </source>
</evidence>
<dbReference type="Proteomes" id="UP001521209">
    <property type="component" value="Unassembled WGS sequence"/>
</dbReference>
<comment type="caution">
    <text evidence="6">The sequence shown here is derived from an EMBL/GenBank/DDBJ whole genome shotgun (WGS) entry which is preliminary data.</text>
</comment>
<dbReference type="PROSITE" id="PS51296">
    <property type="entry name" value="RIESKE"/>
    <property type="match status" value="1"/>
</dbReference>
<name>A0ABS9E173_9PROT</name>